<evidence type="ECO:0008006" key="4">
    <source>
        <dbReference type="Google" id="ProtNLM"/>
    </source>
</evidence>
<gene>
    <name evidence="2" type="ORF">EURHEDRAFT_417950</name>
</gene>
<dbReference type="EMBL" id="KK088490">
    <property type="protein sequence ID" value="EYE89943.1"/>
    <property type="molecule type" value="Genomic_DNA"/>
</dbReference>
<dbReference type="STRING" id="1388766.A0A017RYT2"/>
<dbReference type="InterPro" id="IPR011042">
    <property type="entry name" value="6-blade_b-propeller_TolB-like"/>
</dbReference>
<evidence type="ECO:0000313" key="3">
    <source>
        <dbReference type="Proteomes" id="UP000019804"/>
    </source>
</evidence>
<dbReference type="GeneID" id="63698439"/>
<sequence length="626" mass="67838">MRLQTALLGSIAWAQAIVHGNPTLSHRNDIVPPQPEPITITELPLPPVAPNTKPGSCTHNTGCLDRTSSQQSGNFLPDGNHVVISANFTGAPASPNPASIYTGIQLILVKTDNTTFPNGDPWKCVTCGVPKNNRVGSTELLSYPQAFNDGKRVLVEANIVSCGDELLTSEECTPEKVHIYPIRWDNKADGSGPGGTIRELRIHPDNLHIGFNSFGILNGKIDEYGYFSRLRFNPSPKSGTPRVPRYELVNVTVLFNKDTSLPFTVNGSDLIFKPDTITVGEFRGFTGSGKEVTYVGSPVESCNIDLFAADLKTGKVRRLTSHPEYTDPIDVSPDDKWQVILDTRETGRQMFLAGLRGIPPVTDMASVTVTASTRNNGARRFFEPWLLDHDGDRGTYFGQKINAGGDESPGSINDPNWNAGADPRWSPDGTRIVYFQNLVQEPACGGRNPLPCPKSTEQGGRTSRVMLAHLTSREPIKQQHVEPVSDEVPWGTPYTPGDEMPKRTYPGAGNYTLKGKNSGSASVSIIYGTSNLSIMTVGATYHDFSDDGLSFISGSEKVKSTPLSVTLNRVDWFSDIVSTGEQKGTKKTGPGGFHLEIDAMTNIFNANGTLTTTIDGEVFKQPANGT</sequence>
<dbReference type="RefSeq" id="XP_040633633.1">
    <property type="nucleotide sequence ID" value="XM_040783315.1"/>
</dbReference>
<dbReference type="Gene3D" id="2.120.10.30">
    <property type="entry name" value="TolB, C-terminal domain"/>
    <property type="match status" value="1"/>
</dbReference>
<organism evidence="2 3">
    <name type="scientific">Aspergillus ruber (strain CBS 135680)</name>
    <dbReference type="NCBI Taxonomy" id="1388766"/>
    <lineage>
        <taxon>Eukaryota</taxon>
        <taxon>Fungi</taxon>
        <taxon>Dikarya</taxon>
        <taxon>Ascomycota</taxon>
        <taxon>Pezizomycotina</taxon>
        <taxon>Eurotiomycetes</taxon>
        <taxon>Eurotiomycetidae</taxon>
        <taxon>Eurotiales</taxon>
        <taxon>Aspergillaceae</taxon>
        <taxon>Aspergillus</taxon>
        <taxon>Aspergillus subgen. Aspergillus</taxon>
    </lineage>
</organism>
<evidence type="ECO:0000313" key="2">
    <source>
        <dbReference type="EMBL" id="EYE89943.1"/>
    </source>
</evidence>
<dbReference type="Pfam" id="PF07676">
    <property type="entry name" value="PD40"/>
    <property type="match status" value="1"/>
</dbReference>
<dbReference type="AlphaFoldDB" id="A0A017RYT2"/>
<keyword evidence="3" id="KW-1185">Reference proteome</keyword>
<feature type="region of interest" description="Disordered" evidence="1">
    <location>
        <begin position="483"/>
        <end position="503"/>
    </location>
</feature>
<accession>A0A017RYT2</accession>
<name>A0A017RYT2_ASPRC</name>
<evidence type="ECO:0000256" key="1">
    <source>
        <dbReference type="SAM" id="MobiDB-lite"/>
    </source>
</evidence>
<dbReference type="Proteomes" id="UP000019804">
    <property type="component" value="Unassembled WGS sequence"/>
</dbReference>
<proteinExistence type="predicted"/>
<dbReference type="HOGENOM" id="CLU_446240_0_0_1"/>
<dbReference type="SUPFAM" id="SSF50960">
    <property type="entry name" value="TolB, C-terminal domain"/>
    <property type="match status" value="1"/>
</dbReference>
<dbReference type="OrthoDB" id="10265322at2759"/>
<reference evidence="3" key="1">
    <citation type="journal article" date="2014" name="Nat. Commun.">
        <title>Genomic adaptations of the halophilic Dead Sea filamentous fungus Eurotium rubrum.</title>
        <authorList>
            <person name="Kis-Papo T."/>
            <person name="Weig A.R."/>
            <person name="Riley R."/>
            <person name="Persoh D."/>
            <person name="Salamov A."/>
            <person name="Sun H."/>
            <person name="Lipzen A."/>
            <person name="Wasser S.P."/>
            <person name="Rambold G."/>
            <person name="Grigoriev I.V."/>
            <person name="Nevo E."/>
        </authorList>
    </citation>
    <scope>NUCLEOTIDE SEQUENCE [LARGE SCALE GENOMIC DNA]</scope>
    <source>
        <strain evidence="3">CBS 135680</strain>
    </source>
</reference>
<protein>
    <recommendedName>
        <fullName evidence="4">Saponin hydrolase</fullName>
    </recommendedName>
</protein>
<dbReference type="InterPro" id="IPR011659">
    <property type="entry name" value="WD40"/>
</dbReference>